<dbReference type="Gene3D" id="1.10.245.10">
    <property type="entry name" value="SWIB/MDM2 domain"/>
    <property type="match status" value="2"/>
</dbReference>
<dbReference type="FunCoup" id="D8UAD9">
    <property type="interactions" value="203"/>
</dbReference>
<dbReference type="RefSeq" id="XP_002955658.1">
    <property type="nucleotide sequence ID" value="XM_002955612.1"/>
</dbReference>
<dbReference type="InterPro" id="IPR019835">
    <property type="entry name" value="SWIB_domain"/>
</dbReference>
<feature type="compositionally biased region" description="Basic and acidic residues" evidence="1">
    <location>
        <begin position="158"/>
        <end position="189"/>
    </location>
</feature>
<dbReference type="Gene3D" id="1.10.10.60">
    <property type="entry name" value="Homeodomain-like"/>
    <property type="match status" value="1"/>
</dbReference>
<dbReference type="Pfam" id="PF02201">
    <property type="entry name" value="SWIB"/>
    <property type="match status" value="2"/>
</dbReference>
<dbReference type="SUPFAM" id="SSF109715">
    <property type="entry name" value="DEK C-terminal domain"/>
    <property type="match status" value="1"/>
</dbReference>
<evidence type="ECO:0008006" key="6">
    <source>
        <dbReference type="Google" id="ProtNLM"/>
    </source>
</evidence>
<organism evidence="5">
    <name type="scientific">Volvox carteri f. nagariensis</name>
    <dbReference type="NCBI Taxonomy" id="3068"/>
    <lineage>
        <taxon>Eukaryota</taxon>
        <taxon>Viridiplantae</taxon>
        <taxon>Chlorophyta</taxon>
        <taxon>core chlorophytes</taxon>
        <taxon>Chlorophyceae</taxon>
        <taxon>CS clade</taxon>
        <taxon>Chlamydomonadales</taxon>
        <taxon>Volvocaceae</taxon>
        <taxon>Volvox</taxon>
    </lineage>
</organism>
<accession>D8UAD9</accession>
<evidence type="ECO:0000313" key="5">
    <source>
        <dbReference type="Proteomes" id="UP000001058"/>
    </source>
</evidence>
<feature type="domain" description="DM2" evidence="2">
    <location>
        <begin position="211"/>
        <end position="288"/>
    </location>
</feature>
<feature type="domain" description="DM2" evidence="2">
    <location>
        <begin position="82"/>
        <end position="158"/>
    </location>
</feature>
<dbReference type="AlphaFoldDB" id="D8UAD9"/>
<name>D8UAD9_VOLCA</name>
<dbReference type="OrthoDB" id="10251073at2759"/>
<sequence>MSVTDEQLIVRLRALLGESDLQTTTEKMLRKKLEEEFKIDLTDKKLIIRNEIEKYLEEQAGSDEDEHEDGSGDGDDSTPARGSSLGCLLSEPLQKFLGEESLPRTQVVKRLWDYIKANNLQDPKDRRRILLDDKLRTLFTAPLTMFSINSQLSRHCKTLDAEEPRPRAAKSSGDKRPSSDKPKSGSDKPKAKKAKTGDGEGGDAGERKNNNFNKPLRLSKDLASWCGADTMGRSDLTKFFWAYVKEHKLQDPSNKQYILCDAHLKKVTGESRIQAFAIQKYLAGHIIKD</sequence>
<dbReference type="InParanoid" id="D8UAD9"/>
<dbReference type="eggNOG" id="KOG1946">
    <property type="taxonomic scope" value="Eukaryota"/>
</dbReference>
<evidence type="ECO:0000313" key="4">
    <source>
        <dbReference type="EMBL" id="EFJ43298.1"/>
    </source>
</evidence>
<keyword evidence="5" id="KW-1185">Reference proteome</keyword>
<feature type="domain" description="DEK-C" evidence="3">
    <location>
        <begin position="2"/>
        <end position="57"/>
    </location>
</feature>
<evidence type="ECO:0000259" key="3">
    <source>
        <dbReference type="PROSITE" id="PS51998"/>
    </source>
</evidence>
<evidence type="ECO:0000259" key="2">
    <source>
        <dbReference type="PROSITE" id="PS51925"/>
    </source>
</evidence>
<protein>
    <recommendedName>
        <fullName evidence="6">DM2 domain-containing protein</fullName>
    </recommendedName>
</protein>
<dbReference type="InterPro" id="IPR036885">
    <property type="entry name" value="SWIB_MDM2_dom_sf"/>
</dbReference>
<dbReference type="SMART" id="SM00151">
    <property type="entry name" value="SWIB"/>
    <property type="match status" value="2"/>
</dbReference>
<dbReference type="InterPro" id="IPR014876">
    <property type="entry name" value="DEK_C"/>
</dbReference>
<dbReference type="PROSITE" id="PS51925">
    <property type="entry name" value="SWIB_MDM2"/>
    <property type="match status" value="2"/>
</dbReference>
<dbReference type="SUPFAM" id="SSF47592">
    <property type="entry name" value="SWIB/MDM2 domain"/>
    <property type="match status" value="2"/>
</dbReference>
<dbReference type="InterPro" id="IPR003121">
    <property type="entry name" value="SWIB_MDM2_domain"/>
</dbReference>
<feature type="region of interest" description="Disordered" evidence="1">
    <location>
        <begin position="57"/>
        <end position="84"/>
    </location>
</feature>
<dbReference type="STRING" id="3068.D8UAD9"/>
<gene>
    <name evidence="4" type="ORF">VOLCADRAFT_106876</name>
</gene>
<proteinExistence type="predicted"/>
<dbReference type="Proteomes" id="UP000001058">
    <property type="component" value="Unassembled WGS sequence"/>
</dbReference>
<dbReference type="EMBL" id="GL378374">
    <property type="protein sequence ID" value="EFJ43298.1"/>
    <property type="molecule type" value="Genomic_DNA"/>
</dbReference>
<dbReference type="GeneID" id="9626457"/>
<evidence type="ECO:0000256" key="1">
    <source>
        <dbReference type="SAM" id="MobiDB-lite"/>
    </source>
</evidence>
<dbReference type="PANTHER" id="PTHR13844">
    <property type="entry name" value="SWI/SNF-RELATED MATRIX-ASSOCIATED ACTIN-DEPENDENT REGULATOR OF CHROMATIN SUBFAMILY D"/>
    <property type="match status" value="1"/>
</dbReference>
<dbReference type="Pfam" id="PF08766">
    <property type="entry name" value="DEK_C"/>
    <property type="match status" value="1"/>
</dbReference>
<feature type="compositionally biased region" description="Acidic residues" evidence="1">
    <location>
        <begin position="60"/>
        <end position="76"/>
    </location>
</feature>
<feature type="region of interest" description="Disordered" evidence="1">
    <location>
        <begin position="158"/>
        <end position="213"/>
    </location>
</feature>
<dbReference type="CDD" id="cd10567">
    <property type="entry name" value="SWIB-MDM2_like"/>
    <property type="match status" value="2"/>
</dbReference>
<dbReference type="PROSITE" id="PS51998">
    <property type="entry name" value="DEK_C"/>
    <property type="match status" value="1"/>
</dbReference>
<dbReference type="KEGG" id="vcn:VOLCADRAFT_106876"/>
<reference evidence="4 5" key="1">
    <citation type="journal article" date="2010" name="Science">
        <title>Genomic analysis of organismal complexity in the multicellular green alga Volvox carteri.</title>
        <authorList>
            <person name="Prochnik S.E."/>
            <person name="Umen J."/>
            <person name="Nedelcu A.M."/>
            <person name="Hallmann A."/>
            <person name="Miller S.M."/>
            <person name="Nishii I."/>
            <person name="Ferris P."/>
            <person name="Kuo A."/>
            <person name="Mitros T."/>
            <person name="Fritz-Laylin L.K."/>
            <person name="Hellsten U."/>
            <person name="Chapman J."/>
            <person name="Simakov O."/>
            <person name="Rensing S.A."/>
            <person name="Terry A."/>
            <person name="Pangilinan J."/>
            <person name="Kapitonov V."/>
            <person name="Jurka J."/>
            <person name="Salamov A."/>
            <person name="Shapiro H."/>
            <person name="Schmutz J."/>
            <person name="Grimwood J."/>
            <person name="Lindquist E."/>
            <person name="Lucas S."/>
            <person name="Grigoriev I.V."/>
            <person name="Schmitt R."/>
            <person name="Kirk D."/>
            <person name="Rokhsar D.S."/>
        </authorList>
    </citation>
    <scope>NUCLEOTIDE SEQUENCE [LARGE SCALE GENOMIC DNA]</scope>
    <source>
        <strain evidence="5">f. Nagariensis / Eve</strain>
    </source>
</reference>